<protein>
    <recommendedName>
        <fullName evidence="3">histidine kinase</fullName>
        <ecNumber evidence="3">2.7.13.3</ecNumber>
    </recommendedName>
</protein>
<dbReference type="Gene3D" id="3.30.565.10">
    <property type="entry name" value="Histidine kinase-like ATPase, C-terminal domain"/>
    <property type="match status" value="1"/>
</dbReference>
<evidence type="ECO:0000256" key="1">
    <source>
        <dbReference type="ARBA" id="ARBA00000085"/>
    </source>
</evidence>
<evidence type="ECO:0000259" key="16">
    <source>
        <dbReference type="PROSITE" id="PS50885"/>
    </source>
</evidence>
<dbReference type="CDD" id="cd06225">
    <property type="entry name" value="HAMP"/>
    <property type="match status" value="1"/>
</dbReference>
<evidence type="ECO:0000256" key="4">
    <source>
        <dbReference type="ARBA" id="ARBA00022475"/>
    </source>
</evidence>
<evidence type="ECO:0000256" key="7">
    <source>
        <dbReference type="ARBA" id="ARBA00022741"/>
    </source>
</evidence>
<dbReference type="InterPro" id="IPR036890">
    <property type="entry name" value="HATPase_C_sf"/>
</dbReference>
<keyword evidence="9" id="KW-0067">ATP-binding</keyword>
<keyword evidence="18" id="KW-1185">Reference proteome</keyword>
<dbReference type="InterPro" id="IPR000700">
    <property type="entry name" value="PAS-assoc_C"/>
</dbReference>
<dbReference type="Pfam" id="PF02518">
    <property type="entry name" value="HATPase_c"/>
    <property type="match status" value="1"/>
</dbReference>
<evidence type="ECO:0000256" key="6">
    <source>
        <dbReference type="ARBA" id="ARBA00022679"/>
    </source>
</evidence>
<evidence type="ECO:0000259" key="15">
    <source>
        <dbReference type="PROSITE" id="PS50113"/>
    </source>
</evidence>
<keyword evidence="7" id="KW-0547">Nucleotide-binding</keyword>
<dbReference type="EMBL" id="JAGGKG010000029">
    <property type="protein sequence ID" value="MBP1907613.1"/>
    <property type="molecule type" value="Genomic_DNA"/>
</dbReference>
<evidence type="ECO:0000256" key="2">
    <source>
        <dbReference type="ARBA" id="ARBA00004651"/>
    </source>
</evidence>
<dbReference type="InterPro" id="IPR003661">
    <property type="entry name" value="HisK_dim/P_dom"/>
</dbReference>
<proteinExistence type="predicted"/>
<feature type="transmembrane region" description="Helical" evidence="12">
    <location>
        <begin position="7"/>
        <end position="28"/>
    </location>
</feature>
<dbReference type="InterPro" id="IPR003660">
    <property type="entry name" value="HAMP_dom"/>
</dbReference>
<keyword evidence="10" id="KW-0902">Two-component regulatory system</keyword>
<dbReference type="Gene3D" id="3.30.450.20">
    <property type="entry name" value="PAS domain"/>
    <property type="match status" value="1"/>
</dbReference>
<dbReference type="Gene3D" id="6.10.340.10">
    <property type="match status" value="1"/>
</dbReference>
<evidence type="ECO:0000256" key="10">
    <source>
        <dbReference type="ARBA" id="ARBA00023012"/>
    </source>
</evidence>
<evidence type="ECO:0000256" key="5">
    <source>
        <dbReference type="ARBA" id="ARBA00022553"/>
    </source>
</evidence>
<evidence type="ECO:0000256" key="9">
    <source>
        <dbReference type="ARBA" id="ARBA00022840"/>
    </source>
</evidence>
<evidence type="ECO:0000259" key="13">
    <source>
        <dbReference type="PROSITE" id="PS50109"/>
    </source>
</evidence>
<evidence type="ECO:0000259" key="14">
    <source>
        <dbReference type="PROSITE" id="PS50112"/>
    </source>
</evidence>
<dbReference type="CDD" id="cd00082">
    <property type="entry name" value="HisKA"/>
    <property type="match status" value="1"/>
</dbReference>
<dbReference type="SMART" id="SM00387">
    <property type="entry name" value="HATPase_c"/>
    <property type="match status" value="1"/>
</dbReference>
<dbReference type="Pfam" id="PF13426">
    <property type="entry name" value="PAS_9"/>
    <property type="match status" value="1"/>
</dbReference>
<keyword evidence="4" id="KW-1003">Cell membrane</keyword>
<dbReference type="SMART" id="SM00304">
    <property type="entry name" value="HAMP"/>
    <property type="match status" value="1"/>
</dbReference>
<feature type="domain" description="PAS" evidence="14">
    <location>
        <begin position="275"/>
        <end position="328"/>
    </location>
</feature>
<dbReference type="InterPro" id="IPR003594">
    <property type="entry name" value="HATPase_dom"/>
</dbReference>
<feature type="domain" description="HAMP" evidence="16">
    <location>
        <begin position="211"/>
        <end position="263"/>
    </location>
</feature>
<keyword evidence="6" id="KW-0808">Transferase</keyword>
<dbReference type="PRINTS" id="PR00344">
    <property type="entry name" value="BCTRLSENSOR"/>
</dbReference>
<accession>A0ABS4FYG2</accession>
<evidence type="ECO:0000313" key="17">
    <source>
        <dbReference type="EMBL" id="MBP1907613.1"/>
    </source>
</evidence>
<dbReference type="PANTHER" id="PTHR43065:SF34">
    <property type="entry name" value="SPORULATION KINASE A"/>
    <property type="match status" value="1"/>
</dbReference>
<dbReference type="SUPFAM" id="SSF47384">
    <property type="entry name" value="Homodimeric domain of signal transducing histidine kinase"/>
    <property type="match status" value="1"/>
</dbReference>
<dbReference type="SMART" id="SM00388">
    <property type="entry name" value="HisKA"/>
    <property type="match status" value="1"/>
</dbReference>
<keyword evidence="12" id="KW-0812">Transmembrane</keyword>
<evidence type="ECO:0000256" key="12">
    <source>
        <dbReference type="SAM" id="Phobius"/>
    </source>
</evidence>
<comment type="subcellular location">
    <subcellularLocation>
        <location evidence="2">Cell membrane</location>
        <topology evidence="2">Multi-pass membrane protein</topology>
    </subcellularLocation>
</comment>
<dbReference type="InterPro" id="IPR004358">
    <property type="entry name" value="Sig_transdc_His_kin-like_C"/>
</dbReference>
<keyword evidence="12" id="KW-1133">Transmembrane helix</keyword>
<dbReference type="EC" id="2.7.13.3" evidence="3"/>
<dbReference type="SUPFAM" id="SSF55874">
    <property type="entry name" value="ATPase domain of HSP90 chaperone/DNA topoisomerase II/histidine kinase"/>
    <property type="match status" value="1"/>
</dbReference>
<feature type="transmembrane region" description="Helical" evidence="12">
    <location>
        <begin position="188"/>
        <end position="210"/>
    </location>
</feature>
<sequence>MSIKSKLSLVMSLFSLTILTLNIVFNYFSTREDLHKESEENLMLMAKQIAVSIEQSRSVYEYILNDSRDKISQDVIDELFKKASPTNIINELIKSDKNLLEISVIKAYSWETTPQILFGTYNFKDVEEDYSSSQQVMKTGKSTLKNTYINDKHVLVSYVPINLSQSSPFVIKIISDYNSISSRITTIIYSQIWISIVLLQAVIFTSYILAGRLIRPIQNILIKVNQLACGDFDTRLQVKSKDEFGLLAHRINVMAYSLGTNTMELKNKNEENRAVKEYLESIISQTADAIHLTDTTGKIIRVNSAFETLYGWQSDEVVGTYLDLVPDELKSESYTWQKEEVSGEPKPLVLSETIRLRKDGSTVNVSISESPIYNEVGDVTGFIHISRDMTEHIRMEELLRRSEKLTTVGQLAAGVAHEIRNPLTTLRGFLQIQQKTQSINKLHTDIMLSELDRINLIVSEFLILAKPQAVHFQVRDVRFSIGDVLSFLDSEAHLHNIEFKVHFSSCPVLVHCEENQLKQVFINVIKNAMEAMPSGGMIEVSLDGDGDDCAIIQISDQGIGISKENLQKIGEPFYTNKEKGTGLGVMVSQRIIEAHKGTMDITSEVGRGTTVTVTLPKVLDCESTVEEEKTS</sequence>
<comment type="catalytic activity">
    <reaction evidence="1">
        <text>ATP + protein L-histidine = ADP + protein N-phospho-L-histidine.</text>
        <dbReference type="EC" id="2.7.13.3"/>
    </reaction>
</comment>
<keyword evidence="8" id="KW-0418">Kinase</keyword>
<dbReference type="PROSITE" id="PS50109">
    <property type="entry name" value="HIS_KIN"/>
    <property type="match status" value="1"/>
</dbReference>
<dbReference type="SUPFAM" id="SSF55785">
    <property type="entry name" value="PYP-like sensor domain (PAS domain)"/>
    <property type="match status" value="1"/>
</dbReference>
<feature type="domain" description="PAC" evidence="15">
    <location>
        <begin position="349"/>
        <end position="401"/>
    </location>
</feature>
<dbReference type="Proteomes" id="UP001519272">
    <property type="component" value="Unassembled WGS sequence"/>
</dbReference>
<reference evidence="17 18" key="1">
    <citation type="submission" date="2021-03" db="EMBL/GenBank/DDBJ databases">
        <title>Genomic Encyclopedia of Type Strains, Phase IV (KMG-IV): sequencing the most valuable type-strain genomes for metagenomic binning, comparative biology and taxonomic classification.</title>
        <authorList>
            <person name="Goeker M."/>
        </authorList>
    </citation>
    <scope>NUCLEOTIDE SEQUENCE [LARGE SCALE GENOMIC DNA]</scope>
    <source>
        <strain evidence="17 18">DSM 14349</strain>
    </source>
</reference>
<dbReference type="Pfam" id="PF00672">
    <property type="entry name" value="HAMP"/>
    <property type="match status" value="1"/>
</dbReference>
<dbReference type="SMART" id="SM00091">
    <property type="entry name" value="PAS"/>
    <property type="match status" value="1"/>
</dbReference>
<dbReference type="SUPFAM" id="SSF158472">
    <property type="entry name" value="HAMP domain-like"/>
    <property type="match status" value="1"/>
</dbReference>
<gene>
    <name evidence="17" type="ORF">J2Z32_004290</name>
</gene>
<name>A0ABS4FYG2_9BACL</name>
<feature type="domain" description="Histidine kinase" evidence="13">
    <location>
        <begin position="414"/>
        <end position="619"/>
    </location>
</feature>
<dbReference type="Pfam" id="PF00512">
    <property type="entry name" value="HisKA"/>
    <property type="match status" value="1"/>
</dbReference>
<comment type="caution">
    <text evidence="17">The sequence shown here is derived from an EMBL/GenBank/DDBJ whole genome shotgun (WGS) entry which is preliminary data.</text>
</comment>
<keyword evidence="11 12" id="KW-0472">Membrane</keyword>
<evidence type="ECO:0000313" key="18">
    <source>
        <dbReference type="Proteomes" id="UP001519272"/>
    </source>
</evidence>
<evidence type="ECO:0000256" key="11">
    <source>
        <dbReference type="ARBA" id="ARBA00023136"/>
    </source>
</evidence>
<dbReference type="InterPro" id="IPR035965">
    <property type="entry name" value="PAS-like_dom_sf"/>
</dbReference>
<dbReference type="PANTHER" id="PTHR43065">
    <property type="entry name" value="SENSOR HISTIDINE KINASE"/>
    <property type="match status" value="1"/>
</dbReference>
<dbReference type="NCBIfam" id="TIGR00229">
    <property type="entry name" value="sensory_box"/>
    <property type="match status" value="1"/>
</dbReference>
<dbReference type="InterPro" id="IPR036097">
    <property type="entry name" value="HisK_dim/P_sf"/>
</dbReference>
<dbReference type="InterPro" id="IPR005467">
    <property type="entry name" value="His_kinase_dom"/>
</dbReference>
<organism evidence="17 18">
    <name type="scientific">Paenibacillus turicensis</name>
    <dbReference type="NCBI Taxonomy" id="160487"/>
    <lineage>
        <taxon>Bacteria</taxon>
        <taxon>Bacillati</taxon>
        <taxon>Bacillota</taxon>
        <taxon>Bacilli</taxon>
        <taxon>Bacillales</taxon>
        <taxon>Paenibacillaceae</taxon>
        <taxon>Paenibacillus</taxon>
    </lineage>
</organism>
<evidence type="ECO:0000256" key="3">
    <source>
        <dbReference type="ARBA" id="ARBA00012438"/>
    </source>
</evidence>
<dbReference type="InterPro" id="IPR000014">
    <property type="entry name" value="PAS"/>
</dbReference>
<dbReference type="PROSITE" id="PS50113">
    <property type="entry name" value="PAC"/>
    <property type="match status" value="1"/>
</dbReference>
<keyword evidence="5" id="KW-0597">Phosphoprotein</keyword>
<dbReference type="PROSITE" id="PS50112">
    <property type="entry name" value="PAS"/>
    <property type="match status" value="1"/>
</dbReference>
<dbReference type="Gene3D" id="1.10.287.130">
    <property type="match status" value="1"/>
</dbReference>
<dbReference type="PROSITE" id="PS50885">
    <property type="entry name" value="HAMP"/>
    <property type="match status" value="1"/>
</dbReference>
<evidence type="ECO:0000256" key="8">
    <source>
        <dbReference type="ARBA" id="ARBA00022777"/>
    </source>
</evidence>
<dbReference type="CDD" id="cd00130">
    <property type="entry name" value="PAS"/>
    <property type="match status" value="1"/>
</dbReference>